<proteinExistence type="predicted"/>
<organism evidence="1 2">
    <name type="scientific">Plectus sambesii</name>
    <dbReference type="NCBI Taxonomy" id="2011161"/>
    <lineage>
        <taxon>Eukaryota</taxon>
        <taxon>Metazoa</taxon>
        <taxon>Ecdysozoa</taxon>
        <taxon>Nematoda</taxon>
        <taxon>Chromadorea</taxon>
        <taxon>Plectida</taxon>
        <taxon>Plectina</taxon>
        <taxon>Plectoidea</taxon>
        <taxon>Plectidae</taxon>
        <taxon>Plectus</taxon>
    </lineage>
</organism>
<dbReference type="AlphaFoldDB" id="A0A914W7J8"/>
<name>A0A914W7J8_9BILA</name>
<sequence>MVRRGLRSGLVVPSAHSAITAGRPRLAAPRPASGPIVAVDQNVDEVFVVVVDGRQFRVPSRSARLPAWSAELATCAAVARSSSPVGQPPRERAGGRS</sequence>
<evidence type="ECO:0000313" key="1">
    <source>
        <dbReference type="Proteomes" id="UP000887566"/>
    </source>
</evidence>
<protein>
    <submittedName>
        <fullName evidence="2">Uncharacterized protein</fullName>
    </submittedName>
</protein>
<accession>A0A914W7J8</accession>
<keyword evidence="1" id="KW-1185">Reference proteome</keyword>
<evidence type="ECO:0000313" key="2">
    <source>
        <dbReference type="WBParaSite" id="PSAMB.scaffold3345size18657.g21230.t1"/>
    </source>
</evidence>
<reference evidence="2" key="1">
    <citation type="submission" date="2022-11" db="UniProtKB">
        <authorList>
            <consortium name="WormBaseParasite"/>
        </authorList>
    </citation>
    <scope>IDENTIFICATION</scope>
</reference>
<dbReference type="WBParaSite" id="PSAMB.scaffold3345size18657.g21230.t1">
    <property type="protein sequence ID" value="PSAMB.scaffold3345size18657.g21230.t1"/>
    <property type="gene ID" value="PSAMB.scaffold3345size18657.g21230"/>
</dbReference>
<dbReference type="Proteomes" id="UP000887566">
    <property type="component" value="Unplaced"/>
</dbReference>